<dbReference type="SUPFAM" id="SSF46785">
    <property type="entry name" value="Winged helix' DNA-binding domain"/>
    <property type="match status" value="1"/>
</dbReference>
<dbReference type="InterPro" id="IPR036388">
    <property type="entry name" value="WH-like_DNA-bd_sf"/>
</dbReference>
<dbReference type="InterPro" id="IPR036390">
    <property type="entry name" value="WH_DNA-bd_sf"/>
</dbReference>
<dbReference type="EMBL" id="CP066690">
    <property type="protein sequence ID" value="QQG45124.1"/>
    <property type="molecule type" value="Genomic_DNA"/>
</dbReference>
<evidence type="ECO:0000259" key="4">
    <source>
        <dbReference type="PROSITE" id="PS50987"/>
    </source>
</evidence>
<evidence type="ECO:0000256" key="1">
    <source>
        <dbReference type="ARBA" id="ARBA00023015"/>
    </source>
</evidence>
<dbReference type="Gene3D" id="1.10.10.10">
    <property type="entry name" value="Winged helix-like DNA-binding domain superfamily/Winged helix DNA-binding domain"/>
    <property type="match status" value="1"/>
</dbReference>
<dbReference type="CDD" id="cd00090">
    <property type="entry name" value="HTH_ARSR"/>
    <property type="match status" value="1"/>
</dbReference>
<keyword evidence="3" id="KW-0804">Transcription</keyword>
<evidence type="ECO:0000313" key="5">
    <source>
        <dbReference type="EMBL" id="QQG45124.1"/>
    </source>
</evidence>
<feature type="domain" description="HTH arsR-type" evidence="4">
    <location>
        <begin position="3"/>
        <end position="100"/>
    </location>
</feature>
<evidence type="ECO:0000256" key="3">
    <source>
        <dbReference type="ARBA" id="ARBA00023163"/>
    </source>
</evidence>
<dbReference type="SMART" id="SM00418">
    <property type="entry name" value="HTH_ARSR"/>
    <property type="match status" value="1"/>
</dbReference>
<accession>A0A7T5UPR0</accession>
<organism evidence="5 6">
    <name type="scientific">Candidatus Sungiibacteriota bacterium</name>
    <dbReference type="NCBI Taxonomy" id="2750080"/>
    <lineage>
        <taxon>Bacteria</taxon>
        <taxon>Candidatus Sungiibacteriota</taxon>
    </lineage>
</organism>
<dbReference type="InterPro" id="IPR001845">
    <property type="entry name" value="HTH_ArsR_DNA-bd_dom"/>
</dbReference>
<dbReference type="Proteomes" id="UP000595618">
    <property type="component" value="Chromosome"/>
</dbReference>
<dbReference type="GO" id="GO:0003677">
    <property type="term" value="F:DNA binding"/>
    <property type="evidence" value="ECO:0007669"/>
    <property type="project" value="UniProtKB-KW"/>
</dbReference>
<keyword evidence="2" id="KW-0238">DNA-binding</keyword>
<evidence type="ECO:0000313" key="6">
    <source>
        <dbReference type="Proteomes" id="UP000595618"/>
    </source>
</evidence>
<dbReference type="AlphaFoldDB" id="A0A7T5UPR0"/>
<proteinExistence type="predicted"/>
<dbReference type="GO" id="GO:0003700">
    <property type="term" value="F:DNA-binding transcription factor activity"/>
    <property type="evidence" value="ECO:0007669"/>
    <property type="project" value="InterPro"/>
</dbReference>
<reference evidence="5 6" key="1">
    <citation type="submission" date="2020-07" db="EMBL/GenBank/DDBJ databases">
        <title>Huge and variable diversity of episymbiotic CPR bacteria and DPANN archaea in groundwater ecosystems.</title>
        <authorList>
            <person name="He C.Y."/>
            <person name="Keren R."/>
            <person name="Whittaker M."/>
            <person name="Farag I.F."/>
            <person name="Doudna J."/>
            <person name="Cate J.H.D."/>
            <person name="Banfield J.F."/>
        </authorList>
    </citation>
    <scope>NUCLEOTIDE SEQUENCE [LARGE SCALE GENOMIC DNA]</scope>
    <source>
        <strain evidence="5">NC_groundwater_541_Ag_S-0.1um_46_50</strain>
    </source>
</reference>
<dbReference type="PROSITE" id="PS00846">
    <property type="entry name" value="HTH_ARSR_1"/>
    <property type="match status" value="1"/>
</dbReference>
<sequence>MTTKEVKVTDLSRRLALFSDPVRLRLFLFLFSSGEKDLCVSDIAAYLKSSLSNTSHQLRKLELAGFARPVRHGRMICYQSIKTDTNKLLYTYLTRLMRRGL</sequence>
<dbReference type="InterPro" id="IPR018334">
    <property type="entry name" value="ArsR_HTH"/>
</dbReference>
<gene>
    <name evidence="5" type="ORF">HYW89_03960</name>
</gene>
<keyword evidence="1" id="KW-0805">Transcription regulation</keyword>
<name>A0A7T5UPR0_9BACT</name>
<dbReference type="PROSITE" id="PS50987">
    <property type="entry name" value="HTH_ARSR_2"/>
    <property type="match status" value="1"/>
</dbReference>
<protein>
    <submittedName>
        <fullName evidence="5">Winged helix-turn-helix transcriptional regulator</fullName>
    </submittedName>
</protein>
<dbReference type="Pfam" id="PF01022">
    <property type="entry name" value="HTH_5"/>
    <property type="match status" value="1"/>
</dbReference>
<dbReference type="InterPro" id="IPR011991">
    <property type="entry name" value="ArsR-like_HTH"/>
</dbReference>
<dbReference type="PRINTS" id="PR00778">
    <property type="entry name" value="HTHARSR"/>
</dbReference>
<evidence type="ECO:0000256" key="2">
    <source>
        <dbReference type="ARBA" id="ARBA00023125"/>
    </source>
</evidence>